<dbReference type="Gene3D" id="1.10.1660.10">
    <property type="match status" value="1"/>
</dbReference>
<dbReference type="AlphaFoldDB" id="A0A8J4DSB8"/>
<feature type="domain" description="HTH merR-type" evidence="3">
    <location>
        <begin position="7"/>
        <end position="73"/>
    </location>
</feature>
<feature type="coiled-coil region" evidence="2">
    <location>
        <begin position="83"/>
        <end position="110"/>
    </location>
</feature>
<dbReference type="EMBL" id="BOPF01000018">
    <property type="protein sequence ID" value="GIJ48011.1"/>
    <property type="molecule type" value="Genomic_DNA"/>
</dbReference>
<dbReference type="Pfam" id="PF00376">
    <property type="entry name" value="MerR"/>
    <property type="match status" value="1"/>
</dbReference>
<dbReference type="GO" id="GO:0003677">
    <property type="term" value="F:DNA binding"/>
    <property type="evidence" value="ECO:0007669"/>
    <property type="project" value="UniProtKB-KW"/>
</dbReference>
<proteinExistence type="predicted"/>
<accession>A0A8J4DSB8</accession>
<name>A0A8J4DSB8_9ACTN</name>
<evidence type="ECO:0000259" key="3">
    <source>
        <dbReference type="PROSITE" id="PS50937"/>
    </source>
</evidence>
<evidence type="ECO:0000256" key="2">
    <source>
        <dbReference type="SAM" id="Coils"/>
    </source>
</evidence>
<evidence type="ECO:0000256" key="1">
    <source>
        <dbReference type="ARBA" id="ARBA00023125"/>
    </source>
</evidence>
<sequence>MVVVIVRIGELAARTGASVRSLRYYEEQGLLTAERDPAGRRRYAESAVARVALIRRGFSASLSSRVIADLLPLLEAECLPRLRALLDAERERLEAQIDAMTQARVRLDEVIAIATDPTWTCDT</sequence>
<dbReference type="GO" id="GO:0003700">
    <property type="term" value="F:DNA-binding transcription factor activity"/>
    <property type="evidence" value="ECO:0007669"/>
    <property type="project" value="InterPro"/>
</dbReference>
<dbReference type="PROSITE" id="PS50937">
    <property type="entry name" value="HTH_MERR_2"/>
    <property type="match status" value="1"/>
</dbReference>
<dbReference type="InterPro" id="IPR000551">
    <property type="entry name" value="MerR-type_HTH_dom"/>
</dbReference>
<dbReference type="PANTHER" id="PTHR30204:SF97">
    <property type="entry name" value="MERR FAMILY REGULATORY PROTEIN"/>
    <property type="match status" value="1"/>
</dbReference>
<dbReference type="SMART" id="SM00422">
    <property type="entry name" value="HTH_MERR"/>
    <property type="match status" value="1"/>
</dbReference>
<keyword evidence="1" id="KW-0238">DNA-binding</keyword>
<protein>
    <submittedName>
        <fullName evidence="4">MerR family transcriptional regulator</fullName>
    </submittedName>
</protein>
<dbReference type="InterPro" id="IPR009061">
    <property type="entry name" value="DNA-bd_dom_put_sf"/>
</dbReference>
<evidence type="ECO:0000313" key="5">
    <source>
        <dbReference type="Proteomes" id="UP000619260"/>
    </source>
</evidence>
<dbReference type="PANTHER" id="PTHR30204">
    <property type="entry name" value="REDOX-CYCLING DRUG-SENSING TRANSCRIPTIONAL ACTIVATOR SOXR"/>
    <property type="match status" value="1"/>
</dbReference>
<comment type="caution">
    <text evidence="4">The sequence shown here is derived from an EMBL/GenBank/DDBJ whole genome shotgun (WGS) entry which is preliminary data.</text>
</comment>
<dbReference type="PRINTS" id="PR00040">
    <property type="entry name" value="HTHMERR"/>
</dbReference>
<keyword evidence="5" id="KW-1185">Reference proteome</keyword>
<evidence type="ECO:0000313" key="4">
    <source>
        <dbReference type="EMBL" id="GIJ48011.1"/>
    </source>
</evidence>
<organism evidence="4 5">
    <name type="scientific">Virgisporangium aliadipatigenens</name>
    <dbReference type="NCBI Taxonomy" id="741659"/>
    <lineage>
        <taxon>Bacteria</taxon>
        <taxon>Bacillati</taxon>
        <taxon>Actinomycetota</taxon>
        <taxon>Actinomycetes</taxon>
        <taxon>Micromonosporales</taxon>
        <taxon>Micromonosporaceae</taxon>
        <taxon>Virgisporangium</taxon>
    </lineage>
</organism>
<gene>
    <name evidence="4" type="ORF">Val02_48970</name>
</gene>
<keyword evidence="2" id="KW-0175">Coiled coil</keyword>
<dbReference type="InterPro" id="IPR047057">
    <property type="entry name" value="MerR_fam"/>
</dbReference>
<dbReference type="Proteomes" id="UP000619260">
    <property type="component" value="Unassembled WGS sequence"/>
</dbReference>
<reference evidence="4" key="1">
    <citation type="submission" date="2021-01" db="EMBL/GenBank/DDBJ databases">
        <title>Whole genome shotgun sequence of Virgisporangium aliadipatigenens NBRC 105644.</title>
        <authorList>
            <person name="Komaki H."/>
            <person name="Tamura T."/>
        </authorList>
    </citation>
    <scope>NUCLEOTIDE SEQUENCE</scope>
    <source>
        <strain evidence="4">NBRC 105644</strain>
    </source>
</reference>
<dbReference type="SUPFAM" id="SSF46955">
    <property type="entry name" value="Putative DNA-binding domain"/>
    <property type="match status" value="1"/>
</dbReference>